<dbReference type="Proteomes" id="UP000027120">
    <property type="component" value="Unassembled WGS sequence"/>
</dbReference>
<organism evidence="1 2">
    <name type="scientific">Citrus sinensis</name>
    <name type="common">Sweet orange</name>
    <name type="synonym">Citrus aurantium var. sinensis</name>
    <dbReference type="NCBI Taxonomy" id="2711"/>
    <lineage>
        <taxon>Eukaryota</taxon>
        <taxon>Viridiplantae</taxon>
        <taxon>Streptophyta</taxon>
        <taxon>Embryophyta</taxon>
        <taxon>Tracheophyta</taxon>
        <taxon>Spermatophyta</taxon>
        <taxon>Magnoliopsida</taxon>
        <taxon>eudicotyledons</taxon>
        <taxon>Gunneridae</taxon>
        <taxon>Pentapetalae</taxon>
        <taxon>rosids</taxon>
        <taxon>malvids</taxon>
        <taxon>Sapindales</taxon>
        <taxon>Rutaceae</taxon>
        <taxon>Aurantioideae</taxon>
        <taxon>Citrus</taxon>
    </lineage>
</organism>
<dbReference type="EMBL" id="KK784924">
    <property type="protein sequence ID" value="KDO61524.1"/>
    <property type="molecule type" value="Genomic_DNA"/>
</dbReference>
<evidence type="ECO:0000313" key="2">
    <source>
        <dbReference type="Proteomes" id="UP000027120"/>
    </source>
</evidence>
<name>A0A067F2A2_CITSI</name>
<proteinExistence type="predicted"/>
<keyword evidence="2" id="KW-1185">Reference proteome</keyword>
<accession>A0A067F2A2</accession>
<reference evidence="1 2" key="1">
    <citation type="submission" date="2014-04" db="EMBL/GenBank/DDBJ databases">
        <authorList>
            <consortium name="International Citrus Genome Consortium"/>
            <person name="Gmitter F."/>
            <person name="Chen C."/>
            <person name="Farmerie W."/>
            <person name="Harkins T."/>
            <person name="Desany B."/>
            <person name="Mohiuddin M."/>
            <person name="Kodira C."/>
            <person name="Borodovsky M."/>
            <person name="Lomsadze A."/>
            <person name="Burns P."/>
            <person name="Jenkins J."/>
            <person name="Prochnik S."/>
            <person name="Shu S."/>
            <person name="Chapman J."/>
            <person name="Pitluck S."/>
            <person name="Schmutz J."/>
            <person name="Rokhsar D."/>
        </authorList>
    </citation>
    <scope>NUCLEOTIDE SEQUENCE</scope>
</reference>
<gene>
    <name evidence="1" type="ORF">CISIN_1g045627mg</name>
</gene>
<evidence type="ECO:0000313" key="1">
    <source>
        <dbReference type="EMBL" id="KDO61524.1"/>
    </source>
</evidence>
<sequence>MHYQCPFPPLELEDFPQINIAETKPSKPEIFDGCLMYDKCRDYMNGALEEIYYLCSAQDTNNSVALSMQD</sequence>
<protein>
    <submittedName>
        <fullName evidence="1">Uncharacterized protein</fullName>
    </submittedName>
</protein>
<dbReference type="AlphaFoldDB" id="A0A067F2A2"/>